<dbReference type="Gene3D" id="1.20.120.1900">
    <property type="entry name" value="Gamma-tubulin complex, C-terminal domain"/>
    <property type="match status" value="1"/>
</dbReference>
<dbReference type="Pfam" id="PF17681">
    <property type="entry name" value="GCP_N_terminal"/>
    <property type="match status" value="1"/>
</dbReference>
<dbReference type="GO" id="GO:0005874">
    <property type="term" value="C:microtubule"/>
    <property type="evidence" value="ECO:0007669"/>
    <property type="project" value="UniProtKB-KW"/>
</dbReference>
<gene>
    <name evidence="8" type="ORF">KUF71_022795</name>
</gene>
<dbReference type="GO" id="GO:0000930">
    <property type="term" value="C:gamma-tubulin complex"/>
    <property type="evidence" value="ECO:0007669"/>
    <property type="project" value="TreeGrafter"/>
</dbReference>
<dbReference type="PANTHER" id="PTHR19302">
    <property type="entry name" value="GAMMA TUBULIN COMPLEX PROTEIN"/>
    <property type="match status" value="1"/>
</dbReference>
<evidence type="ECO:0000256" key="4">
    <source>
        <dbReference type="ARBA" id="ARBA00023212"/>
    </source>
</evidence>
<accession>A0AAE1LAZ0</accession>
<dbReference type="InterPro" id="IPR059169">
    <property type="entry name" value="GCP5_N_ext"/>
</dbReference>
<dbReference type="GO" id="GO:0000278">
    <property type="term" value="P:mitotic cell cycle"/>
    <property type="evidence" value="ECO:0007669"/>
    <property type="project" value="TreeGrafter"/>
</dbReference>
<dbReference type="EMBL" id="JAHWGI010000318">
    <property type="protein sequence ID" value="KAK3913341.1"/>
    <property type="molecule type" value="Genomic_DNA"/>
</dbReference>
<sequence>MASKFKDIIQEDVRALIRKLTGFEDAQDNFKACERFILSNLIHHRYLSVDANAVRRSVEGMVTKFHVHGLSDRGQELDSLVKDFLASSGFKNHSTVDIQWCLLSLLLHLGVNPANVMRTVENDLDASSFLAIEETEEFDWGAYLKEGLDDFHQDWTDDLSDEDEVDCMVAAGRGSIIDLPKLGEKQKLTNSEEFNGSFPKKKEQPLGKPIKSIHVLKAQKLIAAESWLQSNIQHEWWSKAHYNEKITSTHPFSQTAVLCDPNQKEGIKNSTFSEHKIALEIIWFLSAPCDTALFMRVISDDGMKVQSCVRPHVTAPSLKQDVFSSYVTSICDVTDMLEELKAFCSDLNGNHEKKASETYKAYSCAIEQELRPVFESLSQLERKVHEQAETITLLTLREELGPILSSISSLYELHKLSVLDWKENPNWLCAIHLLSVLLSFLRRGDGNTGRNFRIFVRTFRVYIKIIDNWLAGGHLYDHCDEFFIIKKVKNNSTLGASFEKRDWERELAALGIESPEALQVLAGCLLKAAQPLHVLCELDRLSELRKQTSNRCSLEIVFLQNLVSDLEPTQLTSLRTEKECRNPDLWWKKLDNLPASKANSLENTERKPTSFQKNVPIDIKSVMDHLHRLDEPHLMSDFKSFFSLVTEESTSKSHHKNPEKLLLEKLISISDKVSEYISIESCVERAVFCLSADWEGIAGALAADILIRERQLLHHLCTAQGVFLLQASYRLQPFLSHIFRLLLHRKDLIWMNSHTLSVLLQDCMDSDQFSFLVVTGDKEPTEMNSLDCIDSMSIHYQMAWPLCAIVDEGSQNVYNTILRLLLKMRWGLWLLEDLDIADLSCPKDKDISQRLLYLRYWLLHAIRGSYSFLAGHVLNTLSLKFEENIKNTKDMNLIIQVHKRFLMCASRQCLNARQPDPIKNALFQLVVLAENLHSLWRTDLSKVSTIKLDKIEGCYRECHQFLAASLHLLAEEDGLEHLVVLSDLFNWNIPKSKV</sequence>
<evidence type="ECO:0000256" key="1">
    <source>
        <dbReference type="ARBA" id="ARBA00010337"/>
    </source>
</evidence>
<evidence type="ECO:0000256" key="2">
    <source>
        <dbReference type="ARBA" id="ARBA00022490"/>
    </source>
</evidence>
<feature type="domain" description="Gamma tubulin complex component protein N-terminal" evidence="7">
    <location>
        <begin position="308"/>
        <end position="538"/>
    </location>
</feature>
<dbReference type="CDD" id="cd22572">
    <property type="entry name" value="GCP5_NTD"/>
    <property type="match status" value="1"/>
</dbReference>
<dbReference type="GO" id="GO:0031122">
    <property type="term" value="P:cytoplasmic microtubule organization"/>
    <property type="evidence" value="ECO:0007669"/>
    <property type="project" value="TreeGrafter"/>
</dbReference>
<dbReference type="GO" id="GO:0000922">
    <property type="term" value="C:spindle pole"/>
    <property type="evidence" value="ECO:0007669"/>
    <property type="project" value="InterPro"/>
</dbReference>
<dbReference type="InterPro" id="IPR042241">
    <property type="entry name" value="GCP_C_sf"/>
</dbReference>
<comment type="subcellular location">
    <subcellularLocation>
        <location evidence="5">Cytoplasm</location>
        <location evidence="5">Cytoskeleton</location>
        <location evidence="5">Microtubule organizing center</location>
    </subcellularLocation>
</comment>
<name>A0AAE1LAZ0_9NEOP</name>
<keyword evidence="9" id="KW-1185">Reference proteome</keyword>
<organism evidence="8 9">
    <name type="scientific">Frankliniella fusca</name>
    <dbReference type="NCBI Taxonomy" id="407009"/>
    <lineage>
        <taxon>Eukaryota</taxon>
        <taxon>Metazoa</taxon>
        <taxon>Ecdysozoa</taxon>
        <taxon>Arthropoda</taxon>
        <taxon>Hexapoda</taxon>
        <taxon>Insecta</taxon>
        <taxon>Pterygota</taxon>
        <taxon>Neoptera</taxon>
        <taxon>Paraneoptera</taxon>
        <taxon>Thysanoptera</taxon>
        <taxon>Terebrantia</taxon>
        <taxon>Thripoidea</taxon>
        <taxon>Thripidae</taxon>
        <taxon>Frankliniella</taxon>
    </lineage>
</organism>
<dbReference type="InterPro" id="IPR041470">
    <property type="entry name" value="GCP_N"/>
</dbReference>
<dbReference type="PANTHER" id="PTHR19302:SF33">
    <property type="entry name" value="GAMMA-TUBULIN COMPLEX COMPONENT 5"/>
    <property type="match status" value="1"/>
</dbReference>
<evidence type="ECO:0000256" key="3">
    <source>
        <dbReference type="ARBA" id="ARBA00022701"/>
    </source>
</evidence>
<dbReference type="InterPro" id="IPR040457">
    <property type="entry name" value="GCP_C"/>
</dbReference>
<evidence type="ECO:0000259" key="7">
    <source>
        <dbReference type="Pfam" id="PF17681"/>
    </source>
</evidence>
<reference evidence="8" key="1">
    <citation type="submission" date="2021-07" db="EMBL/GenBank/DDBJ databases">
        <authorList>
            <person name="Catto M.A."/>
            <person name="Jacobson A."/>
            <person name="Kennedy G."/>
            <person name="Labadie P."/>
            <person name="Hunt B.G."/>
            <person name="Srinivasan R."/>
        </authorList>
    </citation>
    <scope>NUCLEOTIDE SEQUENCE</scope>
    <source>
        <strain evidence="8">PL_HMW_Pooled</strain>
        <tissue evidence="8">Head</tissue>
    </source>
</reference>
<dbReference type="GO" id="GO:0051225">
    <property type="term" value="P:spindle assembly"/>
    <property type="evidence" value="ECO:0007669"/>
    <property type="project" value="TreeGrafter"/>
</dbReference>
<dbReference type="GO" id="GO:0043015">
    <property type="term" value="F:gamma-tubulin binding"/>
    <property type="evidence" value="ECO:0007669"/>
    <property type="project" value="InterPro"/>
</dbReference>
<evidence type="ECO:0000259" key="6">
    <source>
        <dbReference type="Pfam" id="PF04130"/>
    </source>
</evidence>
<comment type="similarity">
    <text evidence="1 5">Belongs to the TUBGCP family.</text>
</comment>
<dbReference type="GO" id="GO:0051321">
    <property type="term" value="P:meiotic cell cycle"/>
    <property type="evidence" value="ECO:0007669"/>
    <property type="project" value="TreeGrafter"/>
</dbReference>
<evidence type="ECO:0000313" key="8">
    <source>
        <dbReference type="EMBL" id="KAK3913341.1"/>
    </source>
</evidence>
<dbReference type="GO" id="GO:0007020">
    <property type="term" value="P:microtubule nucleation"/>
    <property type="evidence" value="ECO:0007669"/>
    <property type="project" value="InterPro"/>
</dbReference>
<dbReference type="AlphaFoldDB" id="A0AAE1LAZ0"/>
<protein>
    <recommendedName>
        <fullName evidence="5">Gamma-tubulin complex component</fullName>
    </recommendedName>
</protein>
<evidence type="ECO:0000313" key="9">
    <source>
        <dbReference type="Proteomes" id="UP001219518"/>
    </source>
</evidence>
<dbReference type="Pfam" id="PF04130">
    <property type="entry name" value="GCP_C_terminal"/>
    <property type="match status" value="1"/>
</dbReference>
<evidence type="ECO:0000256" key="5">
    <source>
        <dbReference type="RuleBase" id="RU363050"/>
    </source>
</evidence>
<keyword evidence="4 5" id="KW-0206">Cytoskeleton</keyword>
<dbReference type="InterPro" id="IPR007259">
    <property type="entry name" value="GCP"/>
</dbReference>
<proteinExistence type="inferred from homology"/>
<dbReference type="Proteomes" id="UP001219518">
    <property type="component" value="Unassembled WGS sequence"/>
</dbReference>
<comment type="caution">
    <text evidence="8">The sequence shown here is derived from an EMBL/GenBank/DDBJ whole genome shotgun (WGS) entry which is preliminary data.</text>
</comment>
<reference evidence="8" key="2">
    <citation type="journal article" date="2023" name="BMC Genomics">
        <title>Pest status, molecular evolution, and epigenetic factors derived from the genome assembly of Frankliniella fusca, a thysanopteran phytovirus vector.</title>
        <authorList>
            <person name="Catto M.A."/>
            <person name="Labadie P.E."/>
            <person name="Jacobson A.L."/>
            <person name="Kennedy G.G."/>
            <person name="Srinivasan R."/>
            <person name="Hunt B.G."/>
        </authorList>
    </citation>
    <scope>NUCLEOTIDE SEQUENCE</scope>
    <source>
        <strain evidence="8">PL_HMW_Pooled</strain>
    </source>
</reference>
<keyword evidence="3 5" id="KW-0493">Microtubule</keyword>
<dbReference type="GO" id="GO:0051011">
    <property type="term" value="F:microtubule minus-end binding"/>
    <property type="evidence" value="ECO:0007669"/>
    <property type="project" value="TreeGrafter"/>
</dbReference>
<keyword evidence="2 5" id="KW-0963">Cytoplasm</keyword>
<feature type="domain" description="Gamma tubulin complex component C-terminal" evidence="6">
    <location>
        <begin position="712"/>
        <end position="983"/>
    </location>
</feature>